<dbReference type="AlphaFoldDB" id="A0A4Y9QKP3"/>
<dbReference type="Pfam" id="PF00583">
    <property type="entry name" value="Acetyltransf_1"/>
    <property type="match status" value="1"/>
</dbReference>
<dbReference type="EMBL" id="SPSB01000005">
    <property type="protein sequence ID" value="TFV92408.1"/>
    <property type="molecule type" value="Genomic_DNA"/>
</dbReference>
<organism evidence="3 4">
    <name type="scientific">Algoriphagus kandeliae</name>
    <dbReference type="NCBI Taxonomy" id="2562278"/>
    <lineage>
        <taxon>Bacteria</taxon>
        <taxon>Pseudomonadati</taxon>
        <taxon>Bacteroidota</taxon>
        <taxon>Cytophagia</taxon>
        <taxon>Cytophagales</taxon>
        <taxon>Cyclobacteriaceae</taxon>
        <taxon>Algoriphagus</taxon>
    </lineage>
</organism>
<dbReference type="InterPro" id="IPR000182">
    <property type="entry name" value="GNAT_dom"/>
</dbReference>
<feature type="domain" description="N-acetyltransferase" evidence="2">
    <location>
        <begin position="4"/>
        <end position="154"/>
    </location>
</feature>
<keyword evidence="4" id="KW-1185">Reference proteome</keyword>
<sequence>MSQICILPFRPELQPFFESINKEWVEELFSLEEFDKMQLENPEETIIDKGGAILFAEMDGEIVGTVGLSKVKDKTYELIKMGVRKSAQGKGIGMILGKAILEKAWDMGAEKVELYSHSKLGPAIKIYQKLGFEAEKPEEGKYARCNVKMFLKNPKSPA</sequence>
<keyword evidence="1 3" id="KW-0808">Transferase</keyword>
<dbReference type="InterPro" id="IPR050769">
    <property type="entry name" value="NAT_camello-type"/>
</dbReference>
<comment type="caution">
    <text evidence="3">The sequence shown here is derived from an EMBL/GenBank/DDBJ whole genome shotgun (WGS) entry which is preliminary data.</text>
</comment>
<name>A0A4Y9QKP3_9BACT</name>
<dbReference type="GO" id="GO:0008080">
    <property type="term" value="F:N-acetyltransferase activity"/>
    <property type="evidence" value="ECO:0007669"/>
    <property type="project" value="InterPro"/>
</dbReference>
<evidence type="ECO:0000256" key="1">
    <source>
        <dbReference type="ARBA" id="ARBA00022679"/>
    </source>
</evidence>
<proteinExistence type="predicted"/>
<dbReference type="PROSITE" id="PS51186">
    <property type="entry name" value="GNAT"/>
    <property type="match status" value="1"/>
</dbReference>
<accession>A0A4Y9QKP3</accession>
<evidence type="ECO:0000259" key="2">
    <source>
        <dbReference type="PROSITE" id="PS51186"/>
    </source>
</evidence>
<dbReference type="OrthoDB" id="1431064at2"/>
<dbReference type="SUPFAM" id="SSF55729">
    <property type="entry name" value="Acyl-CoA N-acyltransferases (Nat)"/>
    <property type="match status" value="1"/>
</dbReference>
<gene>
    <name evidence="3" type="ORF">E4S40_16330</name>
</gene>
<dbReference type="CDD" id="cd04301">
    <property type="entry name" value="NAT_SF"/>
    <property type="match status" value="1"/>
</dbReference>
<dbReference type="Proteomes" id="UP000297647">
    <property type="component" value="Unassembled WGS sequence"/>
</dbReference>
<reference evidence="3 4" key="1">
    <citation type="submission" date="2019-03" db="EMBL/GenBank/DDBJ databases">
        <title>Algoriphagus sp. nov, a new strain isolated from root system soil of mangrove plant Kandelia.</title>
        <authorList>
            <person name="Yin Q."/>
            <person name="Wang K."/>
            <person name="Song Z."/>
        </authorList>
    </citation>
    <scope>NUCLEOTIDE SEQUENCE [LARGE SCALE GENOMIC DNA]</scope>
    <source>
        <strain evidence="3 4">XY-J91</strain>
    </source>
</reference>
<protein>
    <submittedName>
        <fullName evidence="3">GNAT family N-acetyltransferase</fullName>
    </submittedName>
</protein>
<dbReference type="PANTHER" id="PTHR13947">
    <property type="entry name" value="GNAT FAMILY N-ACETYLTRANSFERASE"/>
    <property type="match status" value="1"/>
</dbReference>
<evidence type="ECO:0000313" key="4">
    <source>
        <dbReference type="Proteomes" id="UP000297647"/>
    </source>
</evidence>
<dbReference type="PANTHER" id="PTHR13947:SF37">
    <property type="entry name" value="LD18367P"/>
    <property type="match status" value="1"/>
</dbReference>
<dbReference type="RefSeq" id="WP_135076755.1">
    <property type="nucleotide sequence ID" value="NZ_SPSB01000005.1"/>
</dbReference>
<evidence type="ECO:0000313" key="3">
    <source>
        <dbReference type="EMBL" id="TFV92408.1"/>
    </source>
</evidence>
<dbReference type="InterPro" id="IPR016181">
    <property type="entry name" value="Acyl_CoA_acyltransferase"/>
</dbReference>
<dbReference type="Gene3D" id="3.40.630.30">
    <property type="match status" value="1"/>
</dbReference>